<dbReference type="KEGG" id="clu:CLUG_02173"/>
<feature type="compositionally biased region" description="Polar residues" evidence="1">
    <location>
        <begin position="80"/>
        <end position="93"/>
    </location>
</feature>
<dbReference type="AlphaFoldDB" id="C4Y1U1"/>
<dbReference type="InParanoid" id="C4Y1U1"/>
<feature type="compositionally biased region" description="Low complexity" evidence="1">
    <location>
        <begin position="122"/>
        <end position="134"/>
    </location>
</feature>
<gene>
    <name evidence="2" type="ORF">CLUG_02173</name>
</gene>
<evidence type="ECO:0000313" key="2">
    <source>
        <dbReference type="EMBL" id="EEQ38048.1"/>
    </source>
</evidence>
<sequence>MATVRRTSTAGNGTRTPRIRAAARTVASTSHWERCACAAHAAATAVSTPSVNWASATTSNGQCEQEKSTSTGGHTTSTTCVRLSSGPDTTTGSGWRGSTVPLSASGPSLRKSQRASARPPVTHTSPATRTRTPPSDMPTRAALSMRASNAGGCASTARTTNNAATNTAMAAKKKSAHAVLRRLCRVLAAWAGAGPSAVWPGCKKFCSKSALCSVGGSVSEPNTARFDRAGPPLFIGTAAPKLSAEFEAAVPK</sequence>
<dbReference type="VEuPathDB" id="FungiDB:CLUG_02173"/>
<dbReference type="Proteomes" id="UP000007703">
    <property type="component" value="Unassembled WGS sequence"/>
</dbReference>
<proteinExistence type="predicted"/>
<reference evidence="2 3" key="1">
    <citation type="journal article" date="2009" name="Nature">
        <title>Evolution of pathogenicity and sexual reproduction in eight Candida genomes.</title>
        <authorList>
            <person name="Butler G."/>
            <person name="Rasmussen M.D."/>
            <person name="Lin M.F."/>
            <person name="Santos M.A."/>
            <person name="Sakthikumar S."/>
            <person name="Munro C.A."/>
            <person name="Rheinbay E."/>
            <person name="Grabherr M."/>
            <person name="Forche A."/>
            <person name="Reedy J.L."/>
            <person name="Agrafioti I."/>
            <person name="Arnaud M.B."/>
            <person name="Bates S."/>
            <person name="Brown A.J."/>
            <person name="Brunke S."/>
            <person name="Costanzo M.C."/>
            <person name="Fitzpatrick D.A."/>
            <person name="de Groot P.W."/>
            <person name="Harris D."/>
            <person name="Hoyer L.L."/>
            <person name="Hube B."/>
            <person name="Klis F.M."/>
            <person name="Kodira C."/>
            <person name="Lennard N."/>
            <person name="Logue M.E."/>
            <person name="Martin R."/>
            <person name="Neiman A.M."/>
            <person name="Nikolaou E."/>
            <person name="Quail M.A."/>
            <person name="Quinn J."/>
            <person name="Santos M.C."/>
            <person name="Schmitzberger F.F."/>
            <person name="Sherlock G."/>
            <person name="Shah P."/>
            <person name="Silverstein K.A."/>
            <person name="Skrzypek M.S."/>
            <person name="Soll D."/>
            <person name="Staggs R."/>
            <person name="Stansfield I."/>
            <person name="Stumpf M.P."/>
            <person name="Sudbery P.E."/>
            <person name="Srikantha T."/>
            <person name="Zeng Q."/>
            <person name="Berman J."/>
            <person name="Berriman M."/>
            <person name="Heitman J."/>
            <person name="Gow N.A."/>
            <person name="Lorenz M.C."/>
            <person name="Birren B.W."/>
            <person name="Kellis M."/>
            <person name="Cuomo C.A."/>
        </authorList>
    </citation>
    <scope>NUCLEOTIDE SEQUENCE [LARGE SCALE GENOMIC DNA]</scope>
    <source>
        <strain evidence="2 3">ATCC 42720</strain>
    </source>
</reference>
<feature type="compositionally biased region" description="Polar residues" evidence="1">
    <location>
        <begin position="54"/>
        <end position="63"/>
    </location>
</feature>
<name>C4Y1U1_CLAL4</name>
<accession>C4Y1U1</accession>
<dbReference type="EMBL" id="CH408077">
    <property type="protein sequence ID" value="EEQ38048.1"/>
    <property type="molecule type" value="Genomic_DNA"/>
</dbReference>
<feature type="region of interest" description="Disordered" evidence="1">
    <location>
        <begin position="54"/>
        <end position="139"/>
    </location>
</feature>
<evidence type="ECO:0000256" key="1">
    <source>
        <dbReference type="SAM" id="MobiDB-lite"/>
    </source>
</evidence>
<evidence type="ECO:0000313" key="3">
    <source>
        <dbReference type="Proteomes" id="UP000007703"/>
    </source>
</evidence>
<dbReference type="HOGENOM" id="CLU_1102678_0_0_1"/>
<feature type="compositionally biased region" description="Low complexity" evidence="1">
    <location>
        <begin position="68"/>
        <end position="79"/>
    </location>
</feature>
<protein>
    <submittedName>
        <fullName evidence="2">Uncharacterized protein</fullName>
    </submittedName>
</protein>
<organism evidence="2 3">
    <name type="scientific">Clavispora lusitaniae (strain ATCC 42720)</name>
    <name type="common">Yeast</name>
    <name type="synonym">Candida lusitaniae</name>
    <dbReference type="NCBI Taxonomy" id="306902"/>
    <lineage>
        <taxon>Eukaryota</taxon>
        <taxon>Fungi</taxon>
        <taxon>Dikarya</taxon>
        <taxon>Ascomycota</taxon>
        <taxon>Saccharomycotina</taxon>
        <taxon>Pichiomycetes</taxon>
        <taxon>Metschnikowiaceae</taxon>
        <taxon>Clavispora</taxon>
    </lineage>
</organism>